<sequence>MSVLELVDTNLTTAPAKEESATMAKAPAKEFAEAEELVDQVLKTVGNNVVLGAPLAIGKSVTFINALYQRAKTDPSINLRIETGISLEKPVGKSKLEKNFLEPFVEREFAGVPDLDYMMDLRKGAVPDNISVGEFFFKAGSFLNSPQQQKYTSTNYTHAARDLFEKGINVITQVVAKRTIDGVTTYSLCSNSDLALDMIPEVDRLKAQGRPFAVVGEVNSNMPFMENHAEIPANMFDFVLDGNLKPDHKDYALFAAPQASISPEDHMIGFYASSLLKDGGTLQVGIGSLSSALIYSTLLRHQHNDTYKQLLQDLKVEEKFPVTKTIGETGTFDEGLYGCSELMVDGFYHLYEAGILKREVFEDLTIQTLLNKKKITTDVSVSTLLALLEVNAIQKQLTKHDVNYLKRFGIFKPEVKHTDGKLETDGQTISGDLTDKEALDMITKHCLGNKLKGGIVMHGAFFIGPRDFYEALKNMSPEDHKKFCMTSVNYVNDLYDHFLGSQQLKQAQRKHARFINSAMMATLNGAVISDALENGQVVSGVGGQYNFVAQSHQMRDSRSIITLRSCSFRKGQLESNIKFNYGHTTVPRQLRDIVVTEYGIADLRGKPDHVVYTELIKISDSRFQQQLLEQAKAAGKVAKDYTIPVEFGNNTPDAIRAKHKQYLKQDIFTPFPFGCSFTDEELQLGKALKSLKVKTATPAGKLKSVLNALKAPKPDQNTVTLLKRIGLDNPQNLQDKITQRVLISELSGKKK</sequence>
<comment type="caution">
    <text evidence="2">The sequence shown here is derived from an EMBL/GenBank/DDBJ whole genome shotgun (WGS) entry which is preliminary data.</text>
</comment>
<reference evidence="2 3" key="1">
    <citation type="submission" date="2012-12" db="EMBL/GenBank/DDBJ databases">
        <title>Genome Assembly of Photobacterium sp. AK15.</title>
        <authorList>
            <person name="Khatri I."/>
            <person name="Vaidya B."/>
            <person name="Srinivas T.N.R."/>
            <person name="Subramanian S."/>
            <person name="Pinnaka A."/>
        </authorList>
    </citation>
    <scope>NUCLEOTIDE SEQUENCE [LARGE SCALE GENOMIC DNA]</scope>
    <source>
        <strain evidence="2 3">AK15</strain>
    </source>
</reference>
<dbReference type="PANTHER" id="PTHR21432">
    <property type="entry name" value="ACETYL-COA HYDROLASE-RELATED"/>
    <property type="match status" value="1"/>
</dbReference>
<dbReference type="GO" id="GO:0008775">
    <property type="term" value="F:acetate CoA-transferase activity"/>
    <property type="evidence" value="ECO:0007669"/>
    <property type="project" value="InterPro"/>
</dbReference>
<dbReference type="PANTHER" id="PTHR21432:SF20">
    <property type="entry name" value="ACETYL-COA HYDROLASE"/>
    <property type="match status" value="1"/>
</dbReference>
<dbReference type="OrthoDB" id="9801795at2"/>
<dbReference type="EMBL" id="AMZO01000002">
    <property type="protein sequence ID" value="ELR67665.1"/>
    <property type="molecule type" value="Genomic_DNA"/>
</dbReference>
<dbReference type="PATRIC" id="fig|1056511.3.peg.668"/>
<dbReference type="GO" id="GO:0016787">
    <property type="term" value="F:hydrolase activity"/>
    <property type="evidence" value="ECO:0007669"/>
    <property type="project" value="UniProtKB-KW"/>
</dbReference>
<dbReference type="RefSeq" id="WP_007462362.1">
    <property type="nucleotide sequence ID" value="NZ_AMZO01000002.1"/>
</dbReference>
<evidence type="ECO:0000259" key="1">
    <source>
        <dbReference type="Pfam" id="PF13336"/>
    </source>
</evidence>
<dbReference type="InterPro" id="IPR038460">
    <property type="entry name" value="AcetylCoA_hyd_C_sf"/>
</dbReference>
<dbReference type="Gene3D" id="3.30.750.70">
    <property type="entry name" value="4-hydroxybutyrate coenzyme like domains"/>
    <property type="match status" value="1"/>
</dbReference>
<keyword evidence="3" id="KW-1185">Reference proteome</keyword>
<feature type="domain" description="Acetyl-CoA hydrolase/transferase C-terminal" evidence="1">
    <location>
        <begin position="464"/>
        <end position="631"/>
    </location>
</feature>
<proteinExistence type="predicted"/>
<dbReference type="Proteomes" id="UP000011134">
    <property type="component" value="Unassembled WGS sequence"/>
</dbReference>
<dbReference type="AlphaFoldDB" id="L8JFQ3"/>
<dbReference type="Gene3D" id="3.40.1080.10">
    <property type="entry name" value="Glutaconate Coenzyme A-transferase"/>
    <property type="match status" value="1"/>
</dbReference>
<dbReference type="GO" id="GO:0006083">
    <property type="term" value="P:acetate metabolic process"/>
    <property type="evidence" value="ECO:0007669"/>
    <property type="project" value="InterPro"/>
</dbReference>
<evidence type="ECO:0000313" key="3">
    <source>
        <dbReference type="Proteomes" id="UP000011134"/>
    </source>
</evidence>
<evidence type="ECO:0000313" key="2">
    <source>
        <dbReference type="EMBL" id="ELR67665.1"/>
    </source>
</evidence>
<dbReference type="Pfam" id="PF13336">
    <property type="entry name" value="AcetylCoA_hyd_C"/>
    <property type="match status" value="1"/>
</dbReference>
<dbReference type="InterPro" id="IPR037171">
    <property type="entry name" value="NagB/RpiA_transferase-like"/>
</dbReference>
<dbReference type="InterPro" id="IPR046433">
    <property type="entry name" value="ActCoA_hydro"/>
</dbReference>
<dbReference type="InterPro" id="IPR026888">
    <property type="entry name" value="AcetylCoA_hyd_C"/>
</dbReference>
<accession>L8JFQ3</accession>
<dbReference type="Gene3D" id="3.40.1080.20">
    <property type="entry name" value="Acetyl-CoA hydrolase/transferase C-terminal domain"/>
    <property type="match status" value="1"/>
</dbReference>
<keyword evidence="2" id="KW-0378">Hydrolase</keyword>
<gene>
    <name evidence="2" type="ORF">C942_01595</name>
</gene>
<dbReference type="SUPFAM" id="SSF100950">
    <property type="entry name" value="NagB/RpiA/CoA transferase-like"/>
    <property type="match status" value="1"/>
</dbReference>
<protein>
    <submittedName>
        <fullName evidence="2">Acetyl-CoA hydrolase</fullName>
    </submittedName>
</protein>
<organism evidence="2 3">
    <name type="scientific">Photobacterium marinum</name>
    <dbReference type="NCBI Taxonomy" id="1056511"/>
    <lineage>
        <taxon>Bacteria</taxon>
        <taxon>Pseudomonadati</taxon>
        <taxon>Pseudomonadota</taxon>
        <taxon>Gammaproteobacteria</taxon>
        <taxon>Vibrionales</taxon>
        <taxon>Vibrionaceae</taxon>
        <taxon>Photobacterium</taxon>
    </lineage>
</organism>
<name>L8JFQ3_9GAMM</name>